<organism evidence="1 2">
    <name type="scientific">Pyramidobacter piscolens W5455</name>
    <dbReference type="NCBI Taxonomy" id="352165"/>
    <lineage>
        <taxon>Bacteria</taxon>
        <taxon>Thermotogati</taxon>
        <taxon>Synergistota</taxon>
        <taxon>Synergistia</taxon>
        <taxon>Synergistales</taxon>
        <taxon>Dethiosulfovibrionaceae</taxon>
        <taxon>Pyramidobacter</taxon>
    </lineage>
</organism>
<evidence type="ECO:0000313" key="1">
    <source>
        <dbReference type="EMBL" id="EFB90156.1"/>
    </source>
</evidence>
<accession>A0ABM9ZTC6</accession>
<gene>
    <name evidence="1" type="ORF">HMPREF7215_0881</name>
</gene>
<evidence type="ECO:0000313" key="2">
    <source>
        <dbReference type="Proteomes" id="UP000006462"/>
    </source>
</evidence>
<reference evidence="1 2" key="1">
    <citation type="submission" date="2009-12" db="EMBL/GenBank/DDBJ databases">
        <authorList>
            <person name="Shrivastava S."/>
            <person name="Madupu R."/>
            <person name="Durkin A.S."/>
            <person name="Torralba M."/>
            <person name="Methe B."/>
            <person name="Sutton G.G."/>
            <person name="Strausberg R.L."/>
            <person name="Nelson K.E."/>
        </authorList>
    </citation>
    <scope>NUCLEOTIDE SEQUENCE [LARGE SCALE GENOMIC DNA]</scope>
    <source>
        <strain evidence="1 2">W5455</strain>
    </source>
</reference>
<comment type="caution">
    <text evidence="1">The sequence shown here is derived from an EMBL/GenBank/DDBJ whole genome shotgun (WGS) entry which is preliminary data.</text>
</comment>
<dbReference type="Proteomes" id="UP000006462">
    <property type="component" value="Unassembled WGS sequence"/>
</dbReference>
<name>A0ABM9ZTC6_9BACT</name>
<sequence length="41" mass="4938">MTSFSTKEPRFIKLDETRLNKKADLAPFFARFKVGFYDHHF</sequence>
<keyword evidence="2" id="KW-1185">Reference proteome</keyword>
<dbReference type="EMBL" id="ADFP01000093">
    <property type="protein sequence ID" value="EFB90156.1"/>
    <property type="molecule type" value="Genomic_DNA"/>
</dbReference>
<protein>
    <submittedName>
        <fullName evidence="1">Uncharacterized protein</fullName>
    </submittedName>
</protein>
<proteinExistence type="predicted"/>